<evidence type="ECO:0000256" key="1">
    <source>
        <dbReference type="SAM" id="MobiDB-lite"/>
    </source>
</evidence>
<reference evidence="4" key="1">
    <citation type="journal article" date="2020" name="Stud. Mycol.">
        <title>101 Dothideomycetes genomes: a test case for predicting lifestyles and emergence of pathogens.</title>
        <authorList>
            <person name="Haridas S."/>
            <person name="Albert R."/>
            <person name="Binder M."/>
            <person name="Bloem J."/>
            <person name="Labutti K."/>
            <person name="Salamov A."/>
            <person name="Andreopoulos B."/>
            <person name="Baker S."/>
            <person name="Barry K."/>
            <person name="Bills G."/>
            <person name="Bluhm B."/>
            <person name="Cannon C."/>
            <person name="Castanera R."/>
            <person name="Culley D."/>
            <person name="Daum C."/>
            <person name="Ezra D."/>
            <person name="Gonzalez J."/>
            <person name="Henrissat B."/>
            <person name="Kuo A."/>
            <person name="Liang C."/>
            <person name="Lipzen A."/>
            <person name="Lutzoni F."/>
            <person name="Magnuson J."/>
            <person name="Mondo S."/>
            <person name="Nolan M."/>
            <person name="Ohm R."/>
            <person name="Pangilinan J."/>
            <person name="Park H.-J."/>
            <person name="Ramirez L."/>
            <person name="Alfaro M."/>
            <person name="Sun H."/>
            <person name="Tritt A."/>
            <person name="Yoshinaga Y."/>
            <person name="Zwiers L.-H."/>
            <person name="Turgeon B."/>
            <person name="Goodwin S."/>
            <person name="Spatafora J."/>
            <person name="Crous P."/>
            <person name="Grigoriev I."/>
        </authorList>
    </citation>
    <scope>NUCLEOTIDE SEQUENCE</scope>
    <source>
        <strain evidence="4">CBS 690.94</strain>
    </source>
</reference>
<dbReference type="AlphaFoldDB" id="A0A9P4P745"/>
<evidence type="ECO:0000256" key="2">
    <source>
        <dbReference type="SAM" id="Phobius"/>
    </source>
</evidence>
<keyword evidence="2" id="KW-1133">Transmembrane helix</keyword>
<protein>
    <submittedName>
        <fullName evidence="4">Uncharacterized protein</fullName>
    </submittedName>
</protein>
<dbReference type="Proteomes" id="UP000799764">
    <property type="component" value="Unassembled WGS sequence"/>
</dbReference>
<keyword evidence="5" id="KW-1185">Reference proteome</keyword>
<organism evidence="4 5">
    <name type="scientific">Karstenula rhodostoma CBS 690.94</name>
    <dbReference type="NCBI Taxonomy" id="1392251"/>
    <lineage>
        <taxon>Eukaryota</taxon>
        <taxon>Fungi</taxon>
        <taxon>Dikarya</taxon>
        <taxon>Ascomycota</taxon>
        <taxon>Pezizomycotina</taxon>
        <taxon>Dothideomycetes</taxon>
        <taxon>Pleosporomycetidae</taxon>
        <taxon>Pleosporales</taxon>
        <taxon>Massarineae</taxon>
        <taxon>Didymosphaeriaceae</taxon>
        <taxon>Karstenula</taxon>
    </lineage>
</organism>
<feature type="signal peptide" evidence="3">
    <location>
        <begin position="1"/>
        <end position="20"/>
    </location>
</feature>
<evidence type="ECO:0000313" key="4">
    <source>
        <dbReference type="EMBL" id="KAF2438073.1"/>
    </source>
</evidence>
<sequence>MEVGFTGVVFCALLLQGAKGDEKQGGAILHRALRRWGRVHAGKHSSALSLPVAEMNTWRCYTCLTSILLCDVWVLLPRLAQAREVSHLMSGFVHQGLSGLALGSRNHAQFTQFTQSTQLAHRPSLILQSSLALFPIGPSSLKLRSSRKPGDWSQRRKVQAPARPDMSPLKEPLHTKQHRLRNFQSLVELKKKKFGGLEGLRLRLRLRLYAWRLAYKAPCGSPAFVPLLDGTACRQSSWSVWVGFVTLCFAVLWIRL</sequence>
<feature type="transmembrane region" description="Helical" evidence="2">
    <location>
        <begin position="238"/>
        <end position="254"/>
    </location>
</feature>
<keyword evidence="3" id="KW-0732">Signal</keyword>
<proteinExistence type="predicted"/>
<dbReference type="EMBL" id="MU001513">
    <property type="protein sequence ID" value="KAF2438073.1"/>
    <property type="molecule type" value="Genomic_DNA"/>
</dbReference>
<evidence type="ECO:0000313" key="5">
    <source>
        <dbReference type="Proteomes" id="UP000799764"/>
    </source>
</evidence>
<keyword evidence="2" id="KW-0812">Transmembrane</keyword>
<gene>
    <name evidence="4" type="ORF">P171DRAFT_167344</name>
</gene>
<accession>A0A9P4P745</accession>
<feature type="chain" id="PRO_5040454924" evidence="3">
    <location>
        <begin position="21"/>
        <end position="256"/>
    </location>
</feature>
<evidence type="ECO:0000256" key="3">
    <source>
        <dbReference type="SAM" id="SignalP"/>
    </source>
</evidence>
<feature type="region of interest" description="Disordered" evidence="1">
    <location>
        <begin position="142"/>
        <end position="170"/>
    </location>
</feature>
<keyword evidence="2" id="KW-0472">Membrane</keyword>
<comment type="caution">
    <text evidence="4">The sequence shown here is derived from an EMBL/GenBank/DDBJ whole genome shotgun (WGS) entry which is preliminary data.</text>
</comment>
<name>A0A9P4P745_9PLEO</name>